<dbReference type="Pfam" id="PF04178">
    <property type="entry name" value="Got1"/>
    <property type="match status" value="1"/>
</dbReference>
<reference evidence="10 11" key="1">
    <citation type="submission" date="2024-07" db="EMBL/GenBank/DDBJ databases">
        <title>Chromosome-level genome assembly of the water stick insect Ranatra chinensis (Heteroptera: Nepidae).</title>
        <authorList>
            <person name="Liu X."/>
        </authorList>
    </citation>
    <scope>NUCLEOTIDE SEQUENCE [LARGE SCALE GENOMIC DNA]</scope>
    <source>
        <strain evidence="10">Cailab_2021Rc</strain>
        <tissue evidence="10">Muscle</tissue>
    </source>
</reference>
<dbReference type="GO" id="GO:0015031">
    <property type="term" value="P:protein transport"/>
    <property type="evidence" value="ECO:0007669"/>
    <property type="project" value="UniProtKB-KW"/>
</dbReference>
<sequence length="137" mass="15161">NLDTASLSWSTRIKGFVICFVLGIIISFFGSLALFLGKGLALFAIFYTLGNVISILSTCFLMGPINQLKKMFNPTRVVATVMVLVMIGLTLFAAIKKNAGLCLLFIILEWLAMTWYSLSYIPYARDVVKKTFEACIA</sequence>
<dbReference type="Proteomes" id="UP001558652">
    <property type="component" value="Unassembled WGS sequence"/>
</dbReference>
<evidence type="ECO:0000256" key="9">
    <source>
        <dbReference type="RuleBase" id="RU363111"/>
    </source>
</evidence>
<evidence type="ECO:0000256" key="4">
    <source>
        <dbReference type="ARBA" id="ARBA00022692"/>
    </source>
</evidence>
<evidence type="ECO:0000256" key="6">
    <source>
        <dbReference type="ARBA" id="ARBA00022989"/>
    </source>
</evidence>
<evidence type="ECO:0000313" key="11">
    <source>
        <dbReference type="Proteomes" id="UP001558652"/>
    </source>
</evidence>
<comment type="caution">
    <text evidence="10">The sequence shown here is derived from an EMBL/GenBank/DDBJ whole genome shotgun (WGS) entry which is preliminary data.</text>
</comment>
<feature type="transmembrane region" description="Helical" evidence="9">
    <location>
        <begin position="42"/>
        <end position="65"/>
    </location>
</feature>
<evidence type="ECO:0000256" key="7">
    <source>
        <dbReference type="ARBA" id="ARBA00023136"/>
    </source>
</evidence>
<dbReference type="EMBL" id="JBFDAA010000014">
    <property type="protein sequence ID" value="KAL1121996.1"/>
    <property type="molecule type" value="Genomic_DNA"/>
</dbReference>
<dbReference type="AlphaFoldDB" id="A0ABD0Y3H4"/>
<gene>
    <name evidence="10" type="ORF">AAG570_003404</name>
</gene>
<evidence type="ECO:0000313" key="10">
    <source>
        <dbReference type="EMBL" id="KAL1121996.1"/>
    </source>
</evidence>
<dbReference type="PANTHER" id="PTHR23137">
    <property type="entry name" value="VESICLE TRANSPORT PROTEIN-RELATED"/>
    <property type="match status" value="1"/>
</dbReference>
<feature type="transmembrane region" description="Helical" evidence="9">
    <location>
        <begin position="16"/>
        <end position="36"/>
    </location>
</feature>
<dbReference type="GO" id="GO:0016020">
    <property type="term" value="C:membrane"/>
    <property type="evidence" value="ECO:0007669"/>
    <property type="project" value="UniProtKB-SubCell"/>
</dbReference>
<keyword evidence="7 9" id="KW-0472">Membrane</keyword>
<protein>
    <recommendedName>
        <fullName evidence="9">Vesicle transport protein</fullName>
    </recommendedName>
</protein>
<dbReference type="GO" id="GO:0012505">
    <property type="term" value="C:endomembrane system"/>
    <property type="evidence" value="ECO:0007669"/>
    <property type="project" value="UniProtKB-ARBA"/>
</dbReference>
<feature type="non-terminal residue" evidence="10">
    <location>
        <position position="1"/>
    </location>
</feature>
<evidence type="ECO:0000256" key="2">
    <source>
        <dbReference type="ARBA" id="ARBA00004141"/>
    </source>
</evidence>
<comment type="subcellular location">
    <subcellularLocation>
        <location evidence="2 9">Membrane</location>
        <topology evidence="2 9">Multi-pass membrane protein</topology>
    </subcellularLocation>
</comment>
<dbReference type="PANTHER" id="PTHR23137:SF6">
    <property type="entry name" value="VESICLE TRANSPORT PROTEIN"/>
    <property type="match status" value="1"/>
</dbReference>
<comment type="similarity">
    <text evidence="8 9">Belongs to the SFT2 family.</text>
</comment>
<dbReference type="GO" id="GO:0005737">
    <property type="term" value="C:cytoplasm"/>
    <property type="evidence" value="ECO:0007669"/>
    <property type="project" value="UniProtKB-ARBA"/>
</dbReference>
<accession>A0ABD0Y3H4</accession>
<keyword evidence="6 9" id="KW-1133">Transmembrane helix</keyword>
<evidence type="ECO:0000256" key="3">
    <source>
        <dbReference type="ARBA" id="ARBA00022448"/>
    </source>
</evidence>
<keyword evidence="4 9" id="KW-0812">Transmembrane</keyword>
<feature type="transmembrane region" description="Helical" evidence="9">
    <location>
        <begin position="101"/>
        <end position="121"/>
    </location>
</feature>
<dbReference type="InterPro" id="IPR007305">
    <property type="entry name" value="Vesicle_transpt_Got1/SFT2"/>
</dbReference>
<keyword evidence="5 9" id="KW-0653">Protein transport</keyword>
<comment type="function">
    <text evidence="1 9">May be involved in fusion of retrograde transport vesicles derived from an endocytic compartment with the Golgi complex.</text>
</comment>
<evidence type="ECO:0000256" key="5">
    <source>
        <dbReference type="ARBA" id="ARBA00022927"/>
    </source>
</evidence>
<keyword evidence="3 9" id="KW-0813">Transport</keyword>
<evidence type="ECO:0000256" key="8">
    <source>
        <dbReference type="ARBA" id="ARBA00025800"/>
    </source>
</evidence>
<name>A0ABD0Y3H4_9HEMI</name>
<dbReference type="InterPro" id="IPR011691">
    <property type="entry name" value="Vesicle_transpt_SFT2"/>
</dbReference>
<feature type="transmembrane region" description="Helical" evidence="9">
    <location>
        <begin position="77"/>
        <end position="95"/>
    </location>
</feature>
<organism evidence="10 11">
    <name type="scientific">Ranatra chinensis</name>
    <dbReference type="NCBI Taxonomy" id="642074"/>
    <lineage>
        <taxon>Eukaryota</taxon>
        <taxon>Metazoa</taxon>
        <taxon>Ecdysozoa</taxon>
        <taxon>Arthropoda</taxon>
        <taxon>Hexapoda</taxon>
        <taxon>Insecta</taxon>
        <taxon>Pterygota</taxon>
        <taxon>Neoptera</taxon>
        <taxon>Paraneoptera</taxon>
        <taxon>Hemiptera</taxon>
        <taxon>Heteroptera</taxon>
        <taxon>Panheteroptera</taxon>
        <taxon>Nepomorpha</taxon>
        <taxon>Nepidae</taxon>
        <taxon>Ranatrinae</taxon>
        <taxon>Ranatra</taxon>
    </lineage>
</organism>
<keyword evidence="11" id="KW-1185">Reference proteome</keyword>
<proteinExistence type="inferred from homology"/>
<evidence type="ECO:0000256" key="1">
    <source>
        <dbReference type="ARBA" id="ARBA00003566"/>
    </source>
</evidence>